<dbReference type="Pfam" id="PF00646">
    <property type="entry name" value="F-box"/>
    <property type="match status" value="1"/>
</dbReference>
<dbReference type="SUPFAM" id="SSF52047">
    <property type="entry name" value="RNI-like"/>
    <property type="match status" value="1"/>
</dbReference>
<dbReference type="InterPro" id="IPR055411">
    <property type="entry name" value="LRR_FXL15/At3g58940/PEG3-like"/>
</dbReference>
<evidence type="ECO:0000313" key="3">
    <source>
        <dbReference type="Proteomes" id="UP000596660"/>
    </source>
</evidence>
<dbReference type="Pfam" id="PF08387">
    <property type="entry name" value="FBD"/>
    <property type="match status" value="1"/>
</dbReference>
<dbReference type="Gramene" id="AUR62028056-RA">
    <property type="protein sequence ID" value="AUR62028056-RA:cds"/>
    <property type="gene ID" value="AUR62028056"/>
</dbReference>
<dbReference type="OMA" id="KICIDAP"/>
<dbReference type="InterPro" id="IPR006566">
    <property type="entry name" value="FBD"/>
</dbReference>
<accession>A0A803MF13</accession>
<evidence type="ECO:0000313" key="2">
    <source>
        <dbReference type="EnsemblPlants" id="AUR62028056-RA:cds"/>
    </source>
</evidence>
<dbReference type="PANTHER" id="PTHR31900">
    <property type="entry name" value="F-BOX/RNI SUPERFAMILY PROTEIN-RELATED"/>
    <property type="match status" value="1"/>
</dbReference>
<dbReference type="Gene3D" id="3.80.10.10">
    <property type="entry name" value="Ribonuclease Inhibitor"/>
    <property type="match status" value="1"/>
</dbReference>
<dbReference type="AlphaFoldDB" id="A0A803MF13"/>
<name>A0A803MF13_CHEQI</name>
<dbReference type="SMART" id="SM00579">
    <property type="entry name" value="FBD"/>
    <property type="match status" value="1"/>
</dbReference>
<feature type="domain" description="FBD" evidence="1">
    <location>
        <begin position="390"/>
        <end position="469"/>
    </location>
</feature>
<dbReference type="GeneID" id="110683921"/>
<dbReference type="RefSeq" id="XP_021716016.1">
    <property type="nucleotide sequence ID" value="XM_021860324.1"/>
</dbReference>
<proteinExistence type="predicted"/>
<reference evidence="2" key="1">
    <citation type="journal article" date="2017" name="Nature">
        <title>The genome of Chenopodium quinoa.</title>
        <authorList>
            <person name="Jarvis D.E."/>
            <person name="Ho Y.S."/>
            <person name="Lightfoot D.J."/>
            <person name="Schmoeckel S.M."/>
            <person name="Li B."/>
            <person name="Borm T.J.A."/>
            <person name="Ohyanagi H."/>
            <person name="Mineta K."/>
            <person name="Michell C.T."/>
            <person name="Saber N."/>
            <person name="Kharbatia N.M."/>
            <person name="Rupper R.R."/>
            <person name="Sharp A.R."/>
            <person name="Dally N."/>
            <person name="Boughton B.A."/>
            <person name="Woo Y.H."/>
            <person name="Gao G."/>
            <person name="Schijlen E.G.W.M."/>
            <person name="Guo X."/>
            <person name="Momin A.A."/>
            <person name="Negrao S."/>
            <person name="Al-Babili S."/>
            <person name="Gehring C."/>
            <person name="Roessner U."/>
            <person name="Jung C."/>
            <person name="Murphy K."/>
            <person name="Arold S.T."/>
            <person name="Gojobori T."/>
            <person name="van der Linden C.G."/>
            <person name="van Loo E.N."/>
            <person name="Jellen E.N."/>
            <person name="Maughan P.J."/>
            <person name="Tester M."/>
        </authorList>
    </citation>
    <scope>NUCLEOTIDE SEQUENCE [LARGE SCALE GENOMIC DNA]</scope>
    <source>
        <strain evidence="2">cv. PI 614886</strain>
    </source>
</reference>
<organism evidence="2 3">
    <name type="scientific">Chenopodium quinoa</name>
    <name type="common">Quinoa</name>
    <dbReference type="NCBI Taxonomy" id="63459"/>
    <lineage>
        <taxon>Eukaryota</taxon>
        <taxon>Viridiplantae</taxon>
        <taxon>Streptophyta</taxon>
        <taxon>Embryophyta</taxon>
        <taxon>Tracheophyta</taxon>
        <taxon>Spermatophyta</taxon>
        <taxon>Magnoliopsida</taxon>
        <taxon>eudicotyledons</taxon>
        <taxon>Gunneridae</taxon>
        <taxon>Pentapetalae</taxon>
        <taxon>Caryophyllales</taxon>
        <taxon>Chenopodiaceae</taxon>
        <taxon>Chenopodioideae</taxon>
        <taxon>Atripliceae</taxon>
        <taxon>Chenopodium</taxon>
    </lineage>
</organism>
<reference evidence="2" key="2">
    <citation type="submission" date="2021-03" db="UniProtKB">
        <authorList>
            <consortium name="EnsemblPlants"/>
        </authorList>
    </citation>
    <scope>IDENTIFICATION</scope>
</reference>
<dbReference type="PANTHER" id="PTHR31900:SF31">
    <property type="entry name" value="F-BOX_LRR-REPEAT PROTEIN 13-LIKE"/>
    <property type="match status" value="1"/>
</dbReference>
<protein>
    <recommendedName>
        <fullName evidence="1">FBD domain-containing protein</fullName>
    </recommendedName>
</protein>
<dbReference type="KEGG" id="cqi:110683921"/>
<dbReference type="InterPro" id="IPR032675">
    <property type="entry name" value="LRR_dom_sf"/>
</dbReference>
<keyword evidence="3" id="KW-1185">Reference proteome</keyword>
<dbReference type="InterPro" id="IPR050232">
    <property type="entry name" value="FBL13/AtMIF1-like"/>
</dbReference>
<dbReference type="Pfam" id="PF24758">
    <property type="entry name" value="LRR_At5g56370"/>
    <property type="match status" value="1"/>
</dbReference>
<dbReference type="EnsemblPlants" id="AUR62028056-RA">
    <property type="protein sequence ID" value="AUR62028056-RA:cds"/>
    <property type="gene ID" value="AUR62028056"/>
</dbReference>
<dbReference type="OrthoDB" id="1298252at2759"/>
<dbReference type="InterPro" id="IPR001810">
    <property type="entry name" value="F-box_dom"/>
</dbReference>
<dbReference type="Proteomes" id="UP000596660">
    <property type="component" value="Unplaced"/>
</dbReference>
<dbReference type="CDD" id="cd22160">
    <property type="entry name" value="F-box_AtFBL13-like"/>
    <property type="match status" value="1"/>
</dbReference>
<sequence length="492" mass="56495">MTTMEDNDRLSSLPDAILSEILSRLPIKSAATTSVLSHRCHHLWTTVTRFAFTSFDETISLKFSAILIKILRQITSPKLRVFYLQLDSLSNFCKKGVSESCFREICCRNVEEIIVNGPHHVYEDCFLVIPAFVFKLQSLVILELLGNLKFNLLETAAIQLPNLKKLSLCYLFDVPPWLEILIRSCTLLEDLTLCFNLSHFNQPQKTPNQFYIFGHNLKMLRIVMHSHIPTQRTKICIDAPKLRELCVTDRISCYHFVQNPTGLVDAFVVLTPDEDFREGPVWMDGQEDYVQQMSKFVQGMSSVSKLDIWVQGKPNVYDYLYCVKHELRPVFRNLVYLDTSLEDIGLIGWKNLLLSMQCFPNLSQLDVYHKMGDDLPLENMKWCELDFVPDCLAGKLKTIKILGLKRIDDELKLLAYILSNADVLKELHVSIGSDTNREFSEFQLWNECTFCSSLFKLPRGSSTCEIMFSGMRMKASSNAYKEGSLSCDIYGF</sequence>
<evidence type="ECO:0000259" key="1">
    <source>
        <dbReference type="SMART" id="SM00579"/>
    </source>
</evidence>
<dbReference type="SUPFAM" id="SSF81383">
    <property type="entry name" value="F-box domain"/>
    <property type="match status" value="1"/>
</dbReference>
<gene>
    <name evidence="2" type="primary">LOC110683921</name>
</gene>
<dbReference type="InterPro" id="IPR053781">
    <property type="entry name" value="F-box_AtFBL13-like"/>
</dbReference>
<dbReference type="InterPro" id="IPR036047">
    <property type="entry name" value="F-box-like_dom_sf"/>
</dbReference>